<dbReference type="AlphaFoldDB" id="A0ABD3ANQ1"/>
<evidence type="ECO:0000313" key="3">
    <source>
        <dbReference type="Proteomes" id="UP001630127"/>
    </source>
</evidence>
<evidence type="ECO:0000256" key="1">
    <source>
        <dbReference type="SAM" id="MobiDB-lite"/>
    </source>
</evidence>
<protein>
    <submittedName>
        <fullName evidence="2">Uncharacterized protein</fullName>
    </submittedName>
</protein>
<dbReference type="PANTHER" id="PTHR33257:SF6">
    <property type="entry name" value="OXYSTEROL-BINDING 4B-LIKE PROTEIN"/>
    <property type="match status" value="1"/>
</dbReference>
<dbReference type="Proteomes" id="UP001630127">
    <property type="component" value="Unassembled WGS sequence"/>
</dbReference>
<accession>A0ABD3ANQ1</accession>
<dbReference type="PANTHER" id="PTHR33257">
    <property type="entry name" value="OS05G0165500 PROTEIN"/>
    <property type="match status" value="1"/>
</dbReference>
<organism evidence="2 3">
    <name type="scientific">Cinchona calisaya</name>
    <dbReference type="NCBI Taxonomy" id="153742"/>
    <lineage>
        <taxon>Eukaryota</taxon>
        <taxon>Viridiplantae</taxon>
        <taxon>Streptophyta</taxon>
        <taxon>Embryophyta</taxon>
        <taxon>Tracheophyta</taxon>
        <taxon>Spermatophyta</taxon>
        <taxon>Magnoliopsida</taxon>
        <taxon>eudicotyledons</taxon>
        <taxon>Gunneridae</taxon>
        <taxon>Pentapetalae</taxon>
        <taxon>asterids</taxon>
        <taxon>lamiids</taxon>
        <taxon>Gentianales</taxon>
        <taxon>Rubiaceae</taxon>
        <taxon>Cinchonoideae</taxon>
        <taxon>Cinchoneae</taxon>
        <taxon>Cinchona</taxon>
    </lineage>
</organism>
<sequence length="380" mass="42537">MESMNGSEKRKPPSVLQGDGFYFNHILSRESSVGQSSRMYYGRPEGVPFKWEMQPGTPKNGPEEEVIPPLSPPPSVLSLGLPKPCVDQPKNPDQYSKVWFWRKIKMIHKERKVQTDQTPRGMANVDTENDQRFQFGDHSGNGEFVASFNNSCTSSSSSSNSSKSLNMESSSVRIGESIEGSFSCSPLNISAILDEGDRKVYYCRIHKIAFAVENDGSLVGKIPCRFSSVDQSFRSYYRSSEGIPLKWEMHPGTPKNPPENEMIPPPSPPPAMQSFGLSLPKLHSDEEIPVTTTKGSKISRMWFWIGSKKMQRTENVNGEIRFRHDNDDQESVGSRFGSVSRSSSASSIVVSKKASSIMKLSKLRRDLLGGQHFCFHQRNL</sequence>
<comment type="caution">
    <text evidence="2">The sequence shown here is derived from an EMBL/GenBank/DDBJ whole genome shotgun (WGS) entry which is preliminary data.</text>
</comment>
<gene>
    <name evidence="2" type="ORF">ACH5RR_006320</name>
</gene>
<dbReference type="EMBL" id="JBJUIK010000003">
    <property type="protein sequence ID" value="KAL3532799.1"/>
    <property type="molecule type" value="Genomic_DNA"/>
</dbReference>
<name>A0ABD3ANQ1_9GENT</name>
<keyword evidence="3" id="KW-1185">Reference proteome</keyword>
<reference evidence="2 3" key="1">
    <citation type="submission" date="2024-11" db="EMBL/GenBank/DDBJ databases">
        <title>A near-complete genome assembly of Cinchona calisaya.</title>
        <authorList>
            <person name="Lian D.C."/>
            <person name="Zhao X.W."/>
            <person name="Wei L."/>
        </authorList>
    </citation>
    <scope>NUCLEOTIDE SEQUENCE [LARGE SCALE GENOMIC DNA]</scope>
    <source>
        <tissue evidence="2">Nenye</tissue>
    </source>
</reference>
<proteinExistence type="predicted"/>
<evidence type="ECO:0000313" key="2">
    <source>
        <dbReference type="EMBL" id="KAL3532799.1"/>
    </source>
</evidence>
<feature type="region of interest" description="Disordered" evidence="1">
    <location>
        <begin position="46"/>
        <end position="73"/>
    </location>
</feature>